<comment type="caution">
    <text evidence="3">The sequence shown here is derived from an EMBL/GenBank/DDBJ whole genome shotgun (WGS) entry which is preliminary data.</text>
</comment>
<protein>
    <submittedName>
        <fullName evidence="3">Uncharacterized protein</fullName>
    </submittedName>
</protein>
<proteinExistence type="predicted"/>
<feature type="chain" id="PRO_5046108290" evidence="2">
    <location>
        <begin position="25"/>
        <end position="126"/>
    </location>
</feature>
<dbReference type="Proteomes" id="UP000660380">
    <property type="component" value="Unassembled WGS sequence"/>
</dbReference>
<keyword evidence="4" id="KW-1185">Reference proteome</keyword>
<evidence type="ECO:0000313" key="4">
    <source>
        <dbReference type="Proteomes" id="UP000660380"/>
    </source>
</evidence>
<keyword evidence="2" id="KW-0732">Signal</keyword>
<sequence length="126" mass="13450">MKSKIIAALAIIASVTSFGNSVYAQSPSTQNSNTQQDTLTGDSLTGINNRTAQDDYGKFFAPSNSANAPGNNTQKIVPLGILQIGDQLELRRLDEPLTLTDTPIILQPDQSDNSVNDGVQVQLFGQ</sequence>
<evidence type="ECO:0000313" key="3">
    <source>
        <dbReference type="EMBL" id="MBD2606951.1"/>
    </source>
</evidence>
<organism evidence="3 4">
    <name type="scientific">Scytonema hofmannii FACHB-248</name>
    <dbReference type="NCBI Taxonomy" id="1842502"/>
    <lineage>
        <taxon>Bacteria</taxon>
        <taxon>Bacillati</taxon>
        <taxon>Cyanobacteriota</taxon>
        <taxon>Cyanophyceae</taxon>
        <taxon>Nostocales</taxon>
        <taxon>Scytonemataceae</taxon>
        <taxon>Scytonema</taxon>
    </lineage>
</organism>
<dbReference type="RefSeq" id="WP_029638283.1">
    <property type="nucleotide sequence ID" value="NZ_JACJTA010000051.1"/>
</dbReference>
<dbReference type="EMBL" id="JACJTA010000051">
    <property type="protein sequence ID" value="MBD2606951.1"/>
    <property type="molecule type" value="Genomic_DNA"/>
</dbReference>
<feature type="region of interest" description="Disordered" evidence="1">
    <location>
        <begin position="23"/>
        <end position="45"/>
    </location>
</feature>
<accession>A0ABR8GVF9</accession>
<evidence type="ECO:0000256" key="2">
    <source>
        <dbReference type="SAM" id="SignalP"/>
    </source>
</evidence>
<name>A0ABR8GVF9_9CYAN</name>
<feature type="signal peptide" evidence="2">
    <location>
        <begin position="1"/>
        <end position="24"/>
    </location>
</feature>
<gene>
    <name evidence="3" type="ORF">H6G81_21040</name>
</gene>
<evidence type="ECO:0000256" key="1">
    <source>
        <dbReference type="SAM" id="MobiDB-lite"/>
    </source>
</evidence>
<reference evidence="3 4" key="1">
    <citation type="journal article" date="2020" name="ISME J.">
        <title>Comparative genomics reveals insights into cyanobacterial evolution and habitat adaptation.</title>
        <authorList>
            <person name="Chen M.Y."/>
            <person name="Teng W.K."/>
            <person name="Zhao L."/>
            <person name="Hu C.X."/>
            <person name="Zhou Y.K."/>
            <person name="Han B.P."/>
            <person name="Song L.R."/>
            <person name="Shu W.S."/>
        </authorList>
    </citation>
    <scope>NUCLEOTIDE SEQUENCE [LARGE SCALE GENOMIC DNA]</scope>
    <source>
        <strain evidence="3 4">FACHB-248</strain>
    </source>
</reference>
<feature type="compositionally biased region" description="Low complexity" evidence="1">
    <location>
        <begin position="25"/>
        <end position="40"/>
    </location>
</feature>